<evidence type="ECO:0000256" key="3">
    <source>
        <dbReference type="ARBA" id="ARBA00022896"/>
    </source>
</evidence>
<comment type="cofactor">
    <cofactor evidence="1">
        <name>L-ascorbate</name>
        <dbReference type="ChEBI" id="CHEBI:38290"/>
    </cofactor>
</comment>
<keyword evidence="6" id="KW-0408">Iron</keyword>
<evidence type="ECO:0000313" key="8">
    <source>
        <dbReference type="EMBL" id="GMI30151.1"/>
    </source>
</evidence>
<keyword evidence="2" id="KW-0479">Metal-binding</keyword>
<dbReference type="SMART" id="SM00702">
    <property type="entry name" value="P4Hc"/>
    <property type="match status" value="1"/>
</dbReference>
<evidence type="ECO:0000256" key="2">
    <source>
        <dbReference type="ARBA" id="ARBA00022723"/>
    </source>
</evidence>
<dbReference type="Gene3D" id="2.60.120.620">
    <property type="entry name" value="q2cbj1_9rhob like domain"/>
    <property type="match status" value="1"/>
</dbReference>
<organism evidence="8 9">
    <name type="scientific">Tetraparma gracilis</name>
    <dbReference type="NCBI Taxonomy" id="2962635"/>
    <lineage>
        <taxon>Eukaryota</taxon>
        <taxon>Sar</taxon>
        <taxon>Stramenopiles</taxon>
        <taxon>Ochrophyta</taxon>
        <taxon>Bolidophyceae</taxon>
        <taxon>Parmales</taxon>
        <taxon>Triparmaceae</taxon>
        <taxon>Tetraparma</taxon>
    </lineage>
</organism>
<dbReference type="InterPro" id="IPR051559">
    <property type="entry name" value="HIF_prolyl_hydroxylases"/>
</dbReference>
<dbReference type="InterPro" id="IPR044862">
    <property type="entry name" value="Pro_4_hyd_alph_FE2OG_OXY"/>
</dbReference>
<evidence type="ECO:0000256" key="1">
    <source>
        <dbReference type="ARBA" id="ARBA00001961"/>
    </source>
</evidence>
<evidence type="ECO:0000313" key="9">
    <source>
        <dbReference type="Proteomes" id="UP001165060"/>
    </source>
</evidence>
<dbReference type="Proteomes" id="UP001165060">
    <property type="component" value="Unassembled WGS sequence"/>
</dbReference>
<accession>A0ABQ6MQG3</accession>
<dbReference type="EMBL" id="BRYB01001638">
    <property type="protein sequence ID" value="GMI30151.1"/>
    <property type="molecule type" value="Genomic_DNA"/>
</dbReference>
<dbReference type="PANTHER" id="PTHR12907:SF26">
    <property type="entry name" value="HIF PROLYL HYDROXYLASE, ISOFORM C"/>
    <property type="match status" value="1"/>
</dbReference>
<name>A0ABQ6MQG3_9STRA</name>
<evidence type="ECO:0000256" key="5">
    <source>
        <dbReference type="ARBA" id="ARBA00023002"/>
    </source>
</evidence>
<feature type="domain" description="Fe2OG dioxygenase" evidence="7">
    <location>
        <begin position="169"/>
        <end position="274"/>
    </location>
</feature>
<keyword evidence="3" id="KW-0847">Vitamin C</keyword>
<proteinExistence type="predicted"/>
<reference evidence="8 9" key="1">
    <citation type="journal article" date="2023" name="Commun. Biol.">
        <title>Genome analysis of Parmales, the sister group of diatoms, reveals the evolutionary specialization of diatoms from phago-mixotrophs to photoautotrophs.</title>
        <authorList>
            <person name="Ban H."/>
            <person name="Sato S."/>
            <person name="Yoshikawa S."/>
            <person name="Yamada K."/>
            <person name="Nakamura Y."/>
            <person name="Ichinomiya M."/>
            <person name="Sato N."/>
            <person name="Blanc-Mathieu R."/>
            <person name="Endo H."/>
            <person name="Kuwata A."/>
            <person name="Ogata H."/>
        </authorList>
    </citation>
    <scope>NUCLEOTIDE SEQUENCE [LARGE SCALE GENOMIC DNA]</scope>
</reference>
<evidence type="ECO:0000259" key="7">
    <source>
        <dbReference type="PROSITE" id="PS51471"/>
    </source>
</evidence>
<evidence type="ECO:0000256" key="4">
    <source>
        <dbReference type="ARBA" id="ARBA00022964"/>
    </source>
</evidence>
<dbReference type="PANTHER" id="PTHR12907">
    <property type="entry name" value="EGL NINE HOMOLOG-RELATED"/>
    <property type="match status" value="1"/>
</dbReference>
<comment type="caution">
    <text evidence="8">The sequence shown here is derived from an EMBL/GenBank/DDBJ whole genome shotgun (WGS) entry which is preliminary data.</text>
</comment>
<dbReference type="Pfam" id="PF13640">
    <property type="entry name" value="2OG-FeII_Oxy_3"/>
    <property type="match status" value="1"/>
</dbReference>
<keyword evidence="4" id="KW-0223">Dioxygenase</keyword>
<sequence length="291" mass="31072">MLFPSSVLSRALSRPIISRPIISRPIISRPLISRCALPLSRPLSSASSLPAPLLDPALLLSRLSSLAPAISSSLRSDGYYTAEPILPPPVIRAMRAQSIALRAEGRFEASYSEAIGPDGAKRRFDKEGVFACEPDGGDYETAPDLLAYMSTVITELPPLLEGCGISGAAFNAKLAVTSPGGSVYPLHVDNPEGVAAGDTRKLTAIVYLNPDRGDGDGGELRLHMPGGATLDLPPEGGRLVLFWSDDVPHEVLPTAVGGEGEEFDRYALTIWLPTDELERLHEPDSKWAGLR</sequence>
<dbReference type="PROSITE" id="PS51471">
    <property type="entry name" value="FE2OG_OXY"/>
    <property type="match status" value="1"/>
</dbReference>
<dbReference type="InterPro" id="IPR005123">
    <property type="entry name" value="Oxoglu/Fe-dep_dioxygenase_dom"/>
</dbReference>
<gene>
    <name evidence="8" type="ORF">TeGR_g7108</name>
</gene>
<protein>
    <recommendedName>
        <fullName evidence="7">Fe2OG dioxygenase domain-containing protein</fullName>
    </recommendedName>
</protein>
<keyword evidence="5" id="KW-0560">Oxidoreductase</keyword>
<dbReference type="InterPro" id="IPR006620">
    <property type="entry name" value="Pro_4_hyd_alph"/>
</dbReference>
<keyword evidence="9" id="KW-1185">Reference proteome</keyword>
<evidence type="ECO:0000256" key="6">
    <source>
        <dbReference type="ARBA" id="ARBA00023004"/>
    </source>
</evidence>